<feature type="transmembrane region" description="Helical" evidence="6">
    <location>
        <begin position="43"/>
        <end position="60"/>
    </location>
</feature>
<dbReference type="RefSeq" id="WP_029071256.1">
    <property type="nucleotide sequence ID" value="NZ_JNKN01000009.1"/>
</dbReference>
<evidence type="ECO:0000256" key="5">
    <source>
        <dbReference type="ARBA" id="ARBA00023136"/>
    </source>
</evidence>
<comment type="similarity">
    <text evidence="2">Belongs to the GtrA family.</text>
</comment>
<feature type="domain" description="GtrA/DPMS transmembrane" evidence="7">
    <location>
        <begin position="11"/>
        <end position="131"/>
    </location>
</feature>
<name>A0A0R2HDD6_9FIRM</name>
<dbReference type="InterPro" id="IPR051401">
    <property type="entry name" value="GtrA_CellWall_Glycosyl"/>
</dbReference>
<keyword evidence="9" id="KW-1185">Reference proteome</keyword>
<dbReference type="PANTHER" id="PTHR38459">
    <property type="entry name" value="PROPHAGE BACTOPRENOL-LINKED GLUCOSE TRANSLOCASE HOMOLOG"/>
    <property type="match status" value="1"/>
</dbReference>
<comment type="caution">
    <text evidence="8">The sequence shown here is derived from an EMBL/GenBank/DDBJ whole genome shotgun (WGS) entry which is preliminary data.</text>
</comment>
<organism evidence="8 9">
    <name type="scientific">Kandleria vitulina DSM 20405</name>
    <dbReference type="NCBI Taxonomy" id="1410657"/>
    <lineage>
        <taxon>Bacteria</taxon>
        <taxon>Bacillati</taxon>
        <taxon>Bacillota</taxon>
        <taxon>Erysipelotrichia</taxon>
        <taxon>Erysipelotrichales</taxon>
        <taxon>Coprobacillaceae</taxon>
        <taxon>Kandleria</taxon>
    </lineage>
</organism>
<dbReference type="GO" id="GO:0005886">
    <property type="term" value="C:plasma membrane"/>
    <property type="evidence" value="ECO:0007669"/>
    <property type="project" value="TreeGrafter"/>
</dbReference>
<evidence type="ECO:0000256" key="4">
    <source>
        <dbReference type="ARBA" id="ARBA00022989"/>
    </source>
</evidence>
<evidence type="ECO:0000256" key="1">
    <source>
        <dbReference type="ARBA" id="ARBA00004141"/>
    </source>
</evidence>
<proteinExistence type="inferred from homology"/>
<keyword evidence="5 6" id="KW-0472">Membrane</keyword>
<feature type="transmembrane region" description="Helical" evidence="6">
    <location>
        <begin position="12"/>
        <end position="31"/>
    </location>
</feature>
<gene>
    <name evidence="8" type="ORF">IV49_GL002108</name>
</gene>
<dbReference type="EMBL" id="JQBL01000009">
    <property type="protein sequence ID" value="KRN50459.1"/>
    <property type="molecule type" value="Genomic_DNA"/>
</dbReference>
<protein>
    <recommendedName>
        <fullName evidence="7">GtrA/DPMS transmembrane domain-containing protein</fullName>
    </recommendedName>
</protein>
<dbReference type="AlphaFoldDB" id="A0A0R2HDD6"/>
<evidence type="ECO:0000259" key="7">
    <source>
        <dbReference type="Pfam" id="PF04138"/>
    </source>
</evidence>
<evidence type="ECO:0000313" key="8">
    <source>
        <dbReference type="EMBL" id="KRN50459.1"/>
    </source>
</evidence>
<dbReference type="InterPro" id="IPR007267">
    <property type="entry name" value="GtrA_DPMS_TM"/>
</dbReference>
<sequence>MNKFFDKTFLKFIIVGVANTLFGTAVMFIAYNLLHFSYWVSSASNYVFGSILSYFLNKYFTFENKSKDVKNVLRFIVNITICYLVAYGVAKPLVRTVLSSMSTKLQDNLSMLVGMGLFVILNYFGQRYFVFKADK</sequence>
<evidence type="ECO:0000313" key="9">
    <source>
        <dbReference type="Proteomes" id="UP000051841"/>
    </source>
</evidence>
<keyword evidence="4 6" id="KW-1133">Transmembrane helix</keyword>
<keyword evidence="3 6" id="KW-0812">Transmembrane</keyword>
<feature type="transmembrane region" description="Helical" evidence="6">
    <location>
        <begin position="109"/>
        <end position="125"/>
    </location>
</feature>
<dbReference type="PATRIC" id="fig|1410657.5.peg.2178"/>
<dbReference type="PANTHER" id="PTHR38459:SF1">
    <property type="entry name" value="PROPHAGE BACTOPRENOL-LINKED GLUCOSE TRANSLOCASE HOMOLOG"/>
    <property type="match status" value="1"/>
</dbReference>
<reference evidence="8 9" key="1">
    <citation type="journal article" date="2015" name="Genome Announc.">
        <title>Expanding the biotechnology potential of lactobacilli through comparative genomics of 213 strains and associated genera.</title>
        <authorList>
            <person name="Sun Z."/>
            <person name="Harris H.M."/>
            <person name="McCann A."/>
            <person name="Guo C."/>
            <person name="Argimon S."/>
            <person name="Zhang W."/>
            <person name="Yang X."/>
            <person name="Jeffery I.B."/>
            <person name="Cooney J.C."/>
            <person name="Kagawa T.F."/>
            <person name="Liu W."/>
            <person name="Song Y."/>
            <person name="Salvetti E."/>
            <person name="Wrobel A."/>
            <person name="Rasinkangas P."/>
            <person name="Parkhill J."/>
            <person name="Rea M.C."/>
            <person name="O'Sullivan O."/>
            <person name="Ritari J."/>
            <person name="Douillard F.P."/>
            <person name="Paul Ross R."/>
            <person name="Yang R."/>
            <person name="Briner A.E."/>
            <person name="Felis G.E."/>
            <person name="de Vos W.M."/>
            <person name="Barrangou R."/>
            <person name="Klaenhammer T.R."/>
            <person name="Caufield P.W."/>
            <person name="Cui Y."/>
            <person name="Zhang H."/>
            <person name="O'Toole P.W."/>
        </authorList>
    </citation>
    <scope>NUCLEOTIDE SEQUENCE [LARGE SCALE GENOMIC DNA]</scope>
    <source>
        <strain evidence="8 9">DSM 20405</strain>
    </source>
</reference>
<feature type="transmembrane region" description="Helical" evidence="6">
    <location>
        <begin position="72"/>
        <end position="89"/>
    </location>
</feature>
<dbReference type="Pfam" id="PF04138">
    <property type="entry name" value="GtrA_DPMS_TM"/>
    <property type="match status" value="1"/>
</dbReference>
<comment type="subcellular location">
    <subcellularLocation>
        <location evidence="1">Membrane</location>
        <topology evidence="1">Multi-pass membrane protein</topology>
    </subcellularLocation>
</comment>
<evidence type="ECO:0000256" key="6">
    <source>
        <dbReference type="SAM" id="Phobius"/>
    </source>
</evidence>
<evidence type="ECO:0000256" key="2">
    <source>
        <dbReference type="ARBA" id="ARBA00009399"/>
    </source>
</evidence>
<accession>A0A0R2HDD6</accession>
<dbReference type="GO" id="GO:0000271">
    <property type="term" value="P:polysaccharide biosynthetic process"/>
    <property type="evidence" value="ECO:0007669"/>
    <property type="project" value="InterPro"/>
</dbReference>
<dbReference type="Proteomes" id="UP000051841">
    <property type="component" value="Unassembled WGS sequence"/>
</dbReference>
<evidence type="ECO:0000256" key="3">
    <source>
        <dbReference type="ARBA" id="ARBA00022692"/>
    </source>
</evidence>